<feature type="domain" description="Aminoglycoside phosphotransferase" evidence="7">
    <location>
        <begin position="99"/>
        <end position="372"/>
    </location>
</feature>
<dbReference type="OrthoDB" id="2968323at2759"/>
<protein>
    <recommendedName>
        <fullName evidence="3">Altered inheritance of mitochondria protein 9, mitochondrial</fullName>
    </recommendedName>
    <alternativeName>
        <fullName evidence="6">Found in mitochondrial proteome protein 29</fullName>
    </alternativeName>
</protein>
<accession>A0A139GUE2</accession>
<dbReference type="PANTHER" id="PTHR36091:SF1">
    <property type="entry name" value="ALTERED INHERITANCE OF MITOCHONDRIA PROTEIN 9, MITOCHONDRIAL"/>
    <property type="match status" value="1"/>
</dbReference>
<evidence type="ECO:0000256" key="5">
    <source>
        <dbReference type="ARBA" id="ARBA00023128"/>
    </source>
</evidence>
<dbReference type="STRING" id="113226.A0A139GUE2"/>
<dbReference type="GO" id="GO:0005739">
    <property type="term" value="C:mitochondrion"/>
    <property type="evidence" value="ECO:0007669"/>
    <property type="project" value="UniProtKB-SubCell"/>
</dbReference>
<dbReference type="InterPro" id="IPR002575">
    <property type="entry name" value="Aminoglycoside_PTrfase"/>
</dbReference>
<dbReference type="InterPro" id="IPR051035">
    <property type="entry name" value="Mito_inheritance_9"/>
</dbReference>
<dbReference type="Proteomes" id="UP000073492">
    <property type="component" value="Unassembled WGS sequence"/>
</dbReference>
<keyword evidence="4" id="KW-0809">Transit peptide</keyword>
<evidence type="ECO:0000256" key="1">
    <source>
        <dbReference type="ARBA" id="ARBA00004173"/>
    </source>
</evidence>
<evidence type="ECO:0000313" key="9">
    <source>
        <dbReference type="Proteomes" id="UP000073492"/>
    </source>
</evidence>
<proteinExistence type="inferred from homology"/>
<evidence type="ECO:0000256" key="4">
    <source>
        <dbReference type="ARBA" id="ARBA00022946"/>
    </source>
</evidence>
<dbReference type="Pfam" id="PF01636">
    <property type="entry name" value="APH"/>
    <property type="match status" value="1"/>
</dbReference>
<comment type="similarity">
    <text evidence="2">Belongs to the AIM9 family.</text>
</comment>
<dbReference type="PANTHER" id="PTHR36091">
    <property type="entry name" value="ALTERED INHERITANCE OF MITOCHONDRIA PROTEIN 9, MITOCHONDRIAL"/>
    <property type="match status" value="1"/>
</dbReference>
<evidence type="ECO:0000256" key="3">
    <source>
        <dbReference type="ARBA" id="ARBA00016197"/>
    </source>
</evidence>
<dbReference type="SUPFAM" id="SSF56112">
    <property type="entry name" value="Protein kinase-like (PK-like)"/>
    <property type="match status" value="1"/>
</dbReference>
<keyword evidence="5" id="KW-0496">Mitochondrion</keyword>
<evidence type="ECO:0000313" key="8">
    <source>
        <dbReference type="EMBL" id="KXS93792.1"/>
    </source>
</evidence>
<name>A0A139GUE2_9PEZI</name>
<gene>
    <name evidence="8" type="ORF">AC579_10484</name>
</gene>
<organism evidence="8 9">
    <name type="scientific">Pseudocercospora musae</name>
    <dbReference type="NCBI Taxonomy" id="113226"/>
    <lineage>
        <taxon>Eukaryota</taxon>
        <taxon>Fungi</taxon>
        <taxon>Dikarya</taxon>
        <taxon>Ascomycota</taxon>
        <taxon>Pezizomycotina</taxon>
        <taxon>Dothideomycetes</taxon>
        <taxon>Dothideomycetidae</taxon>
        <taxon>Mycosphaerellales</taxon>
        <taxon>Mycosphaerellaceae</taxon>
        <taxon>Pseudocercospora</taxon>
    </lineage>
</organism>
<sequence>MKLPLSTHRHCVRLNTAATPRFRRRQGHIYIRRDSQPHMSGGEGDDREDFFRFTSGRWLWNEEERLRERYRPFNVDALKDIAVSVSGSQACVKMCKLAEGGFNKVFRLTMDNDSTLIARIPNQTSETVSYSLASEVATMDFASKIMDIPVPTVLSWDQNTNNPVGSEYILMSEARGRPLWSSWSSIDIDAKASIVSELVSIEKRLLSASFSQYGNIYFSANRFADCKNIQLLGSISPVLKAQAEENYVIGPVVEHSFWDGERKQIHGVRGPWPTPQKYIRAICEREIAWLTRFADPNKTDDNAFAPAVERDPAVHISLQEKLLKAADYLLPSDVRLQNSVLWHWDLHAPNIFVQDGKITDIIDWQDCWAGPLILQARRPALVDYQGEVLLRLPADFENIRDEEEKRSIRSKVEQSLVLFFYEDETKESNPELTRVYQDIPHRQTICDAITFAANTWDSDIIMLREHWNEICPGKECPFQFTQEEVDAHIRDGQGWNETADFWSSISGMVSRDGFVRTEDYDEALEMFAKLRERGLKTLEGEEREAFDKATRWAETKFQ</sequence>
<keyword evidence="9" id="KW-1185">Reference proteome</keyword>
<dbReference type="EMBL" id="LFZO01001086">
    <property type="protein sequence ID" value="KXS93792.1"/>
    <property type="molecule type" value="Genomic_DNA"/>
</dbReference>
<dbReference type="InterPro" id="IPR011009">
    <property type="entry name" value="Kinase-like_dom_sf"/>
</dbReference>
<evidence type="ECO:0000256" key="2">
    <source>
        <dbReference type="ARBA" id="ARBA00005543"/>
    </source>
</evidence>
<dbReference type="Gene3D" id="3.90.1200.10">
    <property type="match status" value="1"/>
</dbReference>
<reference evidence="8 9" key="1">
    <citation type="submission" date="2015-07" db="EMBL/GenBank/DDBJ databases">
        <title>Comparative genomics of the Sigatoka disease complex on banana suggests a link between parallel evolutionary changes in Pseudocercospora fijiensis and Pseudocercospora eumusae and increased virulence on the banana host.</title>
        <authorList>
            <person name="Chang T.-C."/>
            <person name="Salvucci A."/>
            <person name="Crous P.W."/>
            <person name="Stergiopoulos I."/>
        </authorList>
    </citation>
    <scope>NUCLEOTIDE SEQUENCE [LARGE SCALE GENOMIC DNA]</scope>
    <source>
        <strain evidence="8 9">CBS 116634</strain>
    </source>
</reference>
<evidence type="ECO:0000259" key="7">
    <source>
        <dbReference type="Pfam" id="PF01636"/>
    </source>
</evidence>
<dbReference type="AlphaFoldDB" id="A0A139GUE2"/>
<comment type="caution">
    <text evidence="8">The sequence shown here is derived from an EMBL/GenBank/DDBJ whole genome shotgun (WGS) entry which is preliminary data.</text>
</comment>
<comment type="subcellular location">
    <subcellularLocation>
        <location evidence="1">Mitochondrion</location>
    </subcellularLocation>
</comment>
<evidence type="ECO:0000256" key="6">
    <source>
        <dbReference type="ARBA" id="ARBA00031849"/>
    </source>
</evidence>